<protein>
    <recommendedName>
        <fullName evidence="1">CRAL-TRIO domain-containing protein</fullName>
    </recommendedName>
</protein>
<dbReference type="InterPro" id="IPR036865">
    <property type="entry name" value="CRAL-TRIO_dom_sf"/>
</dbReference>
<proteinExistence type="predicted"/>
<organism evidence="2 3">
    <name type="scientific">Piloderma croceum (strain F 1598)</name>
    <dbReference type="NCBI Taxonomy" id="765440"/>
    <lineage>
        <taxon>Eukaryota</taxon>
        <taxon>Fungi</taxon>
        <taxon>Dikarya</taxon>
        <taxon>Basidiomycota</taxon>
        <taxon>Agaricomycotina</taxon>
        <taxon>Agaricomycetes</taxon>
        <taxon>Agaricomycetidae</taxon>
        <taxon>Atheliales</taxon>
        <taxon>Atheliaceae</taxon>
        <taxon>Piloderma</taxon>
    </lineage>
</organism>
<dbReference type="EMBL" id="KN832988">
    <property type="protein sequence ID" value="KIM84080.1"/>
    <property type="molecule type" value="Genomic_DNA"/>
</dbReference>
<reference evidence="3" key="2">
    <citation type="submission" date="2015-01" db="EMBL/GenBank/DDBJ databases">
        <title>Evolutionary Origins and Diversification of the Mycorrhizal Mutualists.</title>
        <authorList>
            <consortium name="DOE Joint Genome Institute"/>
            <consortium name="Mycorrhizal Genomics Consortium"/>
            <person name="Kohler A."/>
            <person name="Kuo A."/>
            <person name="Nagy L.G."/>
            <person name="Floudas D."/>
            <person name="Copeland A."/>
            <person name="Barry K.W."/>
            <person name="Cichocki N."/>
            <person name="Veneault-Fourrey C."/>
            <person name="LaButti K."/>
            <person name="Lindquist E.A."/>
            <person name="Lipzen A."/>
            <person name="Lundell T."/>
            <person name="Morin E."/>
            <person name="Murat C."/>
            <person name="Riley R."/>
            <person name="Ohm R."/>
            <person name="Sun H."/>
            <person name="Tunlid A."/>
            <person name="Henrissat B."/>
            <person name="Grigoriev I.V."/>
            <person name="Hibbett D.S."/>
            <person name="Martin F."/>
        </authorList>
    </citation>
    <scope>NUCLEOTIDE SEQUENCE [LARGE SCALE GENOMIC DNA]</scope>
    <source>
        <strain evidence="3">F 1598</strain>
    </source>
</reference>
<dbReference type="Proteomes" id="UP000054166">
    <property type="component" value="Unassembled WGS sequence"/>
</dbReference>
<dbReference type="Pfam" id="PF00650">
    <property type="entry name" value="CRAL_TRIO"/>
    <property type="match status" value="1"/>
</dbReference>
<dbReference type="InterPro" id="IPR011074">
    <property type="entry name" value="CRAL/TRIO_N_dom"/>
</dbReference>
<evidence type="ECO:0000313" key="2">
    <source>
        <dbReference type="EMBL" id="KIM84080.1"/>
    </source>
</evidence>
<dbReference type="InterPro" id="IPR001251">
    <property type="entry name" value="CRAL-TRIO_dom"/>
</dbReference>
<dbReference type="STRING" id="765440.A0A0C3FI47"/>
<dbReference type="PANTHER" id="PTHR45824:SF29">
    <property type="entry name" value="GH16843P"/>
    <property type="match status" value="1"/>
</dbReference>
<reference evidence="2 3" key="1">
    <citation type="submission" date="2014-04" db="EMBL/GenBank/DDBJ databases">
        <authorList>
            <consortium name="DOE Joint Genome Institute"/>
            <person name="Kuo A."/>
            <person name="Tarkka M."/>
            <person name="Buscot F."/>
            <person name="Kohler A."/>
            <person name="Nagy L.G."/>
            <person name="Floudas D."/>
            <person name="Copeland A."/>
            <person name="Barry K.W."/>
            <person name="Cichocki N."/>
            <person name="Veneault-Fourrey C."/>
            <person name="LaButti K."/>
            <person name="Lindquist E.A."/>
            <person name="Lipzen A."/>
            <person name="Lundell T."/>
            <person name="Morin E."/>
            <person name="Murat C."/>
            <person name="Sun H."/>
            <person name="Tunlid A."/>
            <person name="Henrissat B."/>
            <person name="Grigoriev I.V."/>
            <person name="Hibbett D.S."/>
            <person name="Martin F."/>
            <person name="Nordberg H.P."/>
            <person name="Cantor M.N."/>
            <person name="Hua S.X."/>
        </authorList>
    </citation>
    <scope>NUCLEOTIDE SEQUENCE [LARGE SCALE GENOMIC DNA]</scope>
    <source>
        <strain evidence="2 3">F 1598</strain>
    </source>
</reference>
<evidence type="ECO:0000259" key="1">
    <source>
        <dbReference type="PROSITE" id="PS50191"/>
    </source>
</evidence>
<dbReference type="GO" id="GO:0008526">
    <property type="term" value="F:phosphatidylinositol transfer activity"/>
    <property type="evidence" value="ECO:0007669"/>
    <property type="project" value="TreeGrafter"/>
</dbReference>
<keyword evidence="3" id="KW-1185">Reference proteome</keyword>
<dbReference type="HOGENOM" id="CLU_014001_1_1_1"/>
<feature type="domain" description="CRAL-TRIO" evidence="1">
    <location>
        <begin position="108"/>
        <end position="303"/>
    </location>
</feature>
<gene>
    <name evidence="2" type="ORF">PILCRDRAFT_396963</name>
</gene>
<name>A0A0C3FI47_PILCF</name>
<dbReference type="PROSITE" id="PS50191">
    <property type="entry name" value="CRAL_TRIO"/>
    <property type="match status" value="1"/>
</dbReference>
<dbReference type="OrthoDB" id="75724at2759"/>
<dbReference type="Pfam" id="PF03765">
    <property type="entry name" value="CRAL_TRIO_N"/>
    <property type="match status" value="1"/>
</dbReference>
<evidence type="ECO:0000313" key="3">
    <source>
        <dbReference type="Proteomes" id="UP000054166"/>
    </source>
</evidence>
<dbReference type="PANTHER" id="PTHR45824">
    <property type="entry name" value="GH16843P"/>
    <property type="match status" value="1"/>
</dbReference>
<dbReference type="InterPro" id="IPR036273">
    <property type="entry name" value="CRAL/TRIO_N_dom_sf"/>
</dbReference>
<dbReference type="AlphaFoldDB" id="A0A0C3FI47"/>
<dbReference type="CDD" id="cd00170">
    <property type="entry name" value="SEC14"/>
    <property type="match status" value="1"/>
</dbReference>
<dbReference type="SMART" id="SM00516">
    <property type="entry name" value="SEC14"/>
    <property type="match status" value="1"/>
</dbReference>
<accession>A0A0C3FI47</accession>
<dbReference type="SUPFAM" id="SSF46938">
    <property type="entry name" value="CRAL/TRIO N-terminal domain"/>
    <property type="match status" value="1"/>
</dbReference>
<dbReference type="InParanoid" id="A0A0C3FI47"/>
<dbReference type="Gene3D" id="3.40.525.10">
    <property type="entry name" value="CRAL-TRIO lipid binding domain"/>
    <property type="match status" value="1"/>
</dbReference>
<dbReference type="InterPro" id="IPR052578">
    <property type="entry name" value="PI_Transfer_CRAL-TRIO"/>
</dbReference>
<dbReference type="SUPFAM" id="SSF52087">
    <property type="entry name" value="CRAL/TRIO domain"/>
    <property type="match status" value="1"/>
</dbReference>
<sequence length="330" mass="38053">MAEIVYTPLPPPPVPADYTRPDDLNPKQEEMLKAVLAHFSTAEYVIPGLDTEKSTLTEDEKFWLSYECLLRYLRAIKWKSAEEAIRRLEETLKWRREYGLYDLITAEHVEPEAVTGKSILFGYDTSRRPGYYMIPSRQNTKEPDDPNAPNPQVHFVVWTLERAIDMMGAGVESLDLLINFADKGKNPSLGVAMKVLNILQNHYPERLGLALILNVPWFVDMFFTMVKPFIDPITRPKMKFNPKVIEDDIFTPDMVMSEWTDQGCKFEYKHEKYWPALVSMCEERRKQQMEKWRELGGTVGLKEWDIRGGQGVLENGKAEVAVDEAKEVSA</sequence>